<evidence type="ECO:0000313" key="3">
    <source>
        <dbReference type="Proteomes" id="UP001221757"/>
    </source>
</evidence>
<comment type="caution">
    <text evidence="2">The sequence shown here is derived from an EMBL/GenBank/DDBJ whole genome shotgun (WGS) entry which is preliminary data.</text>
</comment>
<name>A0AAD7GQP8_MYCRO</name>
<reference evidence="2" key="1">
    <citation type="submission" date="2023-03" db="EMBL/GenBank/DDBJ databases">
        <title>Massive genome expansion in bonnet fungi (Mycena s.s.) driven by repeated elements and novel gene families across ecological guilds.</title>
        <authorList>
            <consortium name="Lawrence Berkeley National Laboratory"/>
            <person name="Harder C.B."/>
            <person name="Miyauchi S."/>
            <person name="Viragh M."/>
            <person name="Kuo A."/>
            <person name="Thoen E."/>
            <person name="Andreopoulos B."/>
            <person name="Lu D."/>
            <person name="Skrede I."/>
            <person name="Drula E."/>
            <person name="Henrissat B."/>
            <person name="Morin E."/>
            <person name="Kohler A."/>
            <person name="Barry K."/>
            <person name="LaButti K."/>
            <person name="Morin E."/>
            <person name="Salamov A."/>
            <person name="Lipzen A."/>
            <person name="Mereny Z."/>
            <person name="Hegedus B."/>
            <person name="Baldrian P."/>
            <person name="Stursova M."/>
            <person name="Weitz H."/>
            <person name="Taylor A."/>
            <person name="Grigoriev I.V."/>
            <person name="Nagy L.G."/>
            <person name="Martin F."/>
            <person name="Kauserud H."/>
        </authorList>
    </citation>
    <scope>NUCLEOTIDE SEQUENCE</scope>
    <source>
        <strain evidence="2">CBHHK067</strain>
    </source>
</reference>
<protein>
    <submittedName>
        <fullName evidence="2">Uncharacterized protein</fullName>
    </submittedName>
</protein>
<dbReference type="Proteomes" id="UP001221757">
    <property type="component" value="Unassembled WGS sequence"/>
</dbReference>
<accession>A0AAD7GQP8</accession>
<evidence type="ECO:0000256" key="1">
    <source>
        <dbReference type="SAM" id="MobiDB-lite"/>
    </source>
</evidence>
<keyword evidence="3" id="KW-1185">Reference proteome</keyword>
<gene>
    <name evidence="2" type="ORF">B0H17DRAFT_1195106</name>
</gene>
<organism evidence="2 3">
    <name type="scientific">Mycena rosella</name>
    <name type="common">Pink bonnet</name>
    <name type="synonym">Agaricus rosellus</name>
    <dbReference type="NCBI Taxonomy" id="1033263"/>
    <lineage>
        <taxon>Eukaryota</taxon>
        <taxon>Fungi</taxon>
        <taxon>Dikarya</taxon>
        <taxon>Basidiomycota</taxon>
        <taxon>Agaricomycotina</taxon>
        <taxon>Agaricomycetes</taxon>
        <taxon>Agaricomycetidae</taxon>
        <taxon>Agaricales</taxon>
        <taxon>Marasmiineae</taxon>
        <taxon>Mycenaceae</taxon>
        <taxon>Mycena</taxon>
    </lineage>
</organism>
<sequence length="132" mass="13969">MYEVPALPTKCTSHKCKSPTCHPLARRCFVPGTAHPSAVPARVETLRSTPSALAGLTWVALAPAEKGVQGTIKPKPCTDAEEPSPQMHHRQRVVPPRGPRVHRGAARPGAHGHMGTALDAEIQGSDEGAHTV</sequence>
<feature type="region of interest" description="Disordered" evidence="1">
    <location>
        <begin position="67"/>
        <end position="114"/>
    </location>
</feature>
<proteinExistence type="predicted"/>
<dbReference type="EMBL" id="JARKIE010000016">
    <property type="protein sequence ID" value="KAJ7701896.1"/>
    <property type="molecule type" value="Genomic_DNA"/>
</dbReference>
<dbReference type="AlphaFoldDB" id="A0AAD7GQP8"/>
<evidence type="ECO:0000313" key="2">
    <source>
        <dbReference type="EMBL" id="KAJ7701896.1"/>
    </source>
</evidence>